<dbReference type="GO" id="GO:0016787">
    <property type="term" value="F:hydrolase activity"/>
    <property type="evidence" value="ECO:0007669"/>
    <property type="project" value="UniProtKB-KW"/>
</dbReference>
<accession>A0A9P3LDB3</accession>
<dbReference type="InterPro" id="IPR010285">
    <property type="entry name" value="DNA_helicase_pif1-like_DEAD"/>
</dbReference>
<dbReference type="AlphaFoldDB" id="A0A9P3LDB3"/>
<name>A0A9P3LDB3_9APHY</name>
<reference evidence="4 5" key="1">
    <citation type="submission" date="2021-08" db="EMBL/GenBank/DDBJ databases">
        <title>Draft Genome Sequence of Phanerochaete sordida strain YK-624.</title>
        <authorList>
            <person name="Mori T."/>
            <person name="Dohra H."/>
            <person name="Suzuki T."/>
            <person name="Kawagishi H."/>
            <person name="Hirai H."/>
        </authorList>
    </citation>
    <scope>NUCLEOTIDE SEQUENCE [LARGE SCALE GENOMIC DNA]</scope>
    <source>
        <strain evidence="4 5">YK-624</strain>
    </source>
</reference>
<comment type="cofactor">
    <cofactor evidence="1">
        <name>Mg(2+)</name>
        <dbReference type="ChEBI" id="CHEBI:18420"/>
    </cofactor>
</comment>
<comment type="catalytic activity">
    <reaction evidence="1">
        <text>ATP + H2O = ADP + phosphate + H(+)</text>
        <dbReference type="Rhea" id="RHEA:13065"/>
        <dbReference type="ChEBI" id="CHEBI:15377"/>
        <dbReference type="ChEBI" id="CHEBI:15378"/>
        <dbReference type="ChEBI" id="CHEBI:30616"/>
        <dbReference type="ChEBI" id="CHEBI:43474"/>
        <dbReference type="ChEBI" id="CHEBI:456216"/>
        <dbReference type="EC" id="5.6.2.3"/>
    </reaction>
</comment>
<dbReference type="GO" id="GO:0005524">
    <property type="term" value="F:ATP binding"/>
    <property type="evidence" value="ECO:0007669"/>
    <property type="project" value="UniProtKB-KW"/>
</dbReference>
<dbReference type="Pfam" id="PF05970">
    <property type="entry name" value="PIF1"/>
    <property type="match status" value="1"/>
</dbReference>
<comment type="caution">
    <text evidence="4">The sequence shown here is derived from an EMBL/GenBank/DDBJ whole genome shotgun (WGS) entry which is preliminary data.</text>
</comment>
<dbReference type="PANTHER" id="PTHR10492:SF95">
    <property type="entry name" value="HELITRON HELICASE-LIKE DOMAIN-CONTAINING PROTEIN"/>
    <property type="match status" value="1"/>
</dbReference>
<comment type="similarity">
    <text evidence="1">Belongs to the helicase family.</text>
</comment>
<dbReference type="InterPro" id="IPR025476">
    <property type="entry name" value="Helitron_helicase-like"/>
</dbReference>
<dbReference type="GO" id="GO:0000723">
    <property type="term" value="P:telomere maintenance"/>
    <property type="evidence" value="ECO:0007669"/>
    <property type="project" value="InterPro"/>
</dbReference>
<dbReference type="GO" id="GO:0043139">
    <property type="term" value="F:5'-3' DNA helicase activity"/>
    <property type="evidence" value="ECO:0007669"/>
    <property type="project" value="UniProtKB-EC"/>
</dbReference>
<keyword evidence="1" id="KW-0234">DNA repair</keyword>
<dbReference type="InterPro" id="IPR027417">
    <property type="entry name" value="P-loop_NTPase"/>
</dbReference>
<keyword evidence="5" id="KW-1185">Reference proteome</keyword>
<dbReference type="EMBL" id="BPQB01000015">
    <property type="protein sequence ID" value="GJE90163.1"/>
    <property type="molecule type" value="Genomic_DNA"/>
</dbReference>
<dbReference type="EC" id="5.6.2.3" evidence="1"/>
<keyword evidence="1" id="KW-0227">DNA damage</keyword>
<evidence type="ECO:0000256" key="1">
    <source>
        <dbReference type="RuleBase" id="RU363044"/>
    </source>
</evidence>
<proteinExistence type="inferred from homology"/>
<evidence type="ECO:0000313" key="5">
    <source>
        <dbReference type="Proteomes" id="UP000703269"/>
    </source>
</evidence>
<keyword evidence="1" id="KW-0378">Hydrolase</keyword>
<dbReference type="Pfam" id="PF14214">
    <property type="entry name" value="Helitron_like_N"/>
    <property type="match status" value="1"/>
</dbReference>
<dbReference type="PANTHER" id="PTHR10492">
    <property type="match status" value="1"/>
</dbReference>
<dbReference type="GO" id="GO:0006281">
    <property type="term" value="P:DNA repair"/>
    <property type="evidence" value="ECO:0007669"/>
    <property type="project" value="UniProtKB-KW"/>
</dbReference>
<dbReference type="Gene3D" id="3.40.50.300">
    <property type="entry name" value="P-loop containing nucleotide triphosphate hydrolases"/>
    <property type="match status" value="1"/>
</dbReference>
<sequence length="1124" mass="126985">METTAEFPDYGGDSGFIAIQGKVYHRVRPSHANSAVRWILYDGFLPASAPHHDSHAQRLPPAWVRAMQLGLIRVNPFVLYLKVLSQLPPQLCPNASVIVEDTGTATEIAAFMSYENTALAEVRPRRLIVSRLDDRNHAIPTTSRLWEPLAYPLFFPSGTLGWGVVGNDDQLRQGNQANAAIGVGVDQATTQIWYYRLLLLREDRFALFGRLTNEYLVDMFTRNLECRLKYIRDNQHAVLVEDARLMGEDAVEPTQDIYLPSSFLGSNRWASEQIADSLAIAAHFGTPTFFITMTCNPKWREITSQLRPGQTHTHVPLVVARVFKQKLRRLEQLLASMFPQAGRVVYLVHSVEFQKRGLPHAHILVKYAADCVSPDAIDSVISAEMPVNDDDARLVRSHMLHKHPSAYCQREKNGVTECRFHYPHPIRPTTTIDPSGRVLYRRRSPEDLWVVPHCLPLLRAFDCHINFEAANSSHLFQYIFKYIHKGPDRARYMVRAPGAAIDEIEDYWNARYLSAGEAAWRILGFHITRKEPSVTALPVHLPDATNHRQYRRRDNSQENSLSFLDRYFVRPIGDFLSAPGVIRSFDSLTYSEYYTIFRIAKYDPAKAGRLNYFNETHPHDSLAVRMHVILRSTGSRHVARIRAARPSEGERYYLRALLQHRPARSFQDMLTVDGLQHDSYQLASAALGLFADQNEGDLAMLEAIASLYTPHQLRVLFAHLLVNDCIPTPAVLWNDVRVHLSLDHIFRHENHEELGVNHALQELSTYLEEHGKSLADYGLPEPTMYSAEVEHELERWNAQRPEMGSRADDALGVLNPEQRAIFDVIVNAALTGTTLLAFIDGKAGRGKTFLINTICDYLRAREHIVVPTATSGYAAQLYPGGRTMHSAFKVPVNERNEMLKSPIAARSSRAELLARAAAIMWDEAPMANKAVLACVDDTSRTIMDNDLPFGGKVFVLLGDFRQTCPVVRHGSRADVVDASIKSSSLWRHFTIFRLTTPIRNAEDPEFAEFVDAIGDGAGPDVALDMLDRVDTEAGLIDFVFPDSVLTQPHLCCRRSILAPTNAQVDAYNETIVSRVHGEQRTYLAADVEKTLSQERDLWNIVKARSKRLAYKVATRVRCPYVDRV</sequence>
<evidence type="ECO:0000313" key="4">
    <source>
        <dbReference type="EMBL" id="GJE90163.1"/>
    </source>
</evidence>
<keyword evidence="1" id="KW-0233">DNA recombination</keyword>
<evidence type="ECO:0000259" key="3">
    <source>
        <dbReference type="Pfam" id="PF14214"/>
    </source>
</evidence>
<keyword evidence="1" id="KW-0067">ATP-binding</keyword>
<dbReference type="GO" id="GO:0006310">
    <property type="term" value="P:DNA recombination"/>
    <property type="evidence" value="ECO:0007669"/>
    <property type="project" value="UniProtKB-KW"/>
</dbReference>
<keyword evidence="1" id="KW-0547">Nucleotide-binding</keyword>
<feature type="domain" description="DNA helicase Pif1-like DEAD-box helicase" evidence="2">
    <location>
        <begin position="814"/>
        <end position="1017"/>
    </location>
</feature>
<keyword evidence="1 4" id="KW-0347">Helicase</keyword>
<evidence type="ECO:0000259" key="2">
    <source>
        <dbReference type="Pfam" id="PF05970"/>
    </source>
</evidence>
<feature type="domain" description="Helitron helicase-like" evidence="3">
    <location>
        <begin position="199"/>
        <end position="365"/>
    </location>
</feature>
<dbReference type="SUPFAM" id="SSF52540">
    <property type="entry name" value="P-loop containing nucleoside triphosphate hydrolases"/>
    <property type="match status" value="1"/>
</dbReference>
<organism evidence="4 5">
    <name type="scientific">Phanerochaete sordida</name>
    <dbReference type="NCBI Taxonomy" id="48140"/>
    <lineage>
        <taxon>Eukaryota</taxon>
        <taxon>Fungi</taxon>
        <taxon>Dikarya</taxon>
        <taxon>Basidiomycota</taxon>
        <taxon>Agaricomycotina</taxon>
        <taxon>Agaricomycetes</taxon>
        <taxon>Polyporales</taxon>
        <taxon>Phanerochaetaceae</taxon>
        <taxon>Phanerochaete</taxon>
    </lineage>
</organism>
<dbReference type="OrthoDB" id="3366231at2759"/>
<gene>
    <name evidence="4" type="ORF">PsYK624_062890</name>
</gene>
<protein>
    <recommendedName>
        <fullName evidence="1">ATP-dependent DNA helicase</fullName>
        <ecNumber evidence="1">5.6.2.3</ecNumber>
    </recommendedName>
</protein>
<dbReference type="Proteomes" id="UP000703269">
    <property type="component" value="Unassembled WGS sequence"/>
</dbReference>